<accession>A0AAE3VIS9</accession>
<dbReference type="Proteomes" id="UP001238163">
    <property type="component" value="Unassembled WGS sequence"/>
</dbReference>
<dbReference type="Gene3D" id="3.40.50.300">
    <property type="entry name" value="P-loop containing nucleotide triphosphate hydrolases"/>
    <property type="match status" value="1"/>
</dbReference>
<reference evidence="1" key="1">
    <citation type="submission" date="2023-07" db="EMBL/GenBank/DDBJ databases">
        <title>Genomic Encyclopedia of Type Strains, Phase IV (KMG-IV): sequencing the most valuable type-strain genomes for metagenomic binning, comparative biology and taxonomic classification.</title>
        <authorList>
            <person name="Goeker M."/>
        </authorList>
    </citation>
    <scope>NUCLEOTIDE SEQUENCE</scope>
    <source>
        <strain evidence="1">DSM 24202</strain>
    </source>
</reference>
<gene>
    <name evidence="1" type="ORF">J3R75_003158</name>
</gene>
<keyword evidence="2" id="KW-1185">Reference proteome</keyword>
<protein>
    <submittedName>
        <fullName evidence="1">Nucleoside-triphosphatase THEP1</fullName>
    </submittedName>
</protein>
<dbReference type="SUPFAM" id="SSF52540">
    <property type="entry name" value="P-loop containing nucleoside triphosphate hydrolases"/>
    <property type="match status" value="1"/>
</dbReference>
<organism evidence="1 2">
    <name type="scientific">Oligosphaera ethanolica</name>
    <dbReference type="NCBI Taxonomy" id="760260"/>
    <lineage>
        <taxon>Bacteria</taxon>
        <taxon>Pseudomonadati</taxon>
        <taxon>Lentisphaerota</taxon>
        <taxon>Oligosphaeria</taxon>
        <taxon>Oligosphaerales</taxon>
        <taxon>Oligosphaeraceae</taxon>
        <taxon>Oligosphaera</taxon>
    </lineage>
</organism>
<proteinExistence type="predicted"/>
<dbReference type="InterPro" id="IPR027417">
    <property type="entry name" value="P-loop_NTPase"/>
</dbReference>
<dbReference type="EMBL" id="JAUSVL010000001">
    <property type="protein sequence ID" value="MDQ0291051.1"/>
    <property type="molecule type" value="Genomic_DNA"/>
</dbReference>
<sequence>MTKPILTIVRGLPGSGKTTYARKLAAETGAMLIEPDALLVRGGVYWYTPERYAEAKKWSFELVIDTTNCGGADVVYADVLPKKEDVQGIISQYKYGSYNVQVTVIDMPLLTVDESMARNKHAVRREDIERMAREWQPWEGGTTNASY</sequence>
<name>A0AAE3VIS9_9BACT</name>
<comment type="caution">
    <text evidence="1">The sequence shown here is derived from an EMBL/GenBank/DDBJ whole genome shotgun (WGS) entry which is preliminary data.</text>
</comment>
<evidence type="ECO:0000313" key="1">
    <source>
        <dbReference type="EMBL" id="MDQ0291051.1"/>
    </source>
</evidence>
<dbReference type="RefSeq" id="WP_307263278.1">
    <property type="nucleotide sequence ID" value="NZ_JAUSVL010000001.1"/>
</dbReference>
<evidence type="ECO:0000313" key="2">
    <source>
        <dbReference type="Proteomes" id="UP001238163"/>
    </source>
</evidence>
<dbReference type="AlphaFoldDB" id="A0AAE3VIS9"/>
<dbReference type="Pfam" id="PF13671">
    <property type="entry name" value="AAA_33"/>
    <property type="match status" value="1"/>
</dbReference>